<feature type="domain" description="C2H2-type" evidence="3">
    <location>
        <begin position="230"/>
        <end position="259"/>
    </location>
</feature>
<keyword evidence="1" id="KW-0863">Zinc-finger</keyword>
<dbReference type="GO" id="GO:0008270">
    <property type="term" value="F:zinc ion binding"/>
    <property type="evidence" value="ECO:0007669"/>
    <property type="project" value="UniProtKB-KW"/>
</dbReference>
<feature type="compositionally biased region" description="Low complexity" evidence="2">
    <location>
        <begin position="531"/>
        <end position="553"/>
    </location>
</feature>
<proteinExistence type="predicted"/>
<feature type="region of interest" description="Disordered" evidence="2">
    <location>
        <begin position="511"/>
        <end position="593"/>
    </location>
</feature>
<name>Q2HBS8_CHAGB</name>
<keyword evidence="1" id="KW-0862">Zinc</keyword>
<dbReference type="PROSITE" id="PS50157">
    <property type="entry name" value="ZINC_FINGER_C2H2_2"/>
    <property type="match status" value="1"/>
</dbReference>
<dbReference type="Proteomes" id="UP000001056">
    <property type="component" value="Unassembled WGS sequence"/>
</dbReference>
<evidence type="ECO:0000313" key="4">
    <source>
        <dbReference type="EMBL" id="EAQ90391.1"/>
    </source>
</evidence>
<dbReference type="Gene3D" id="3.30.160.60">
    <property type="entry name" value="Classic Zinc Finger"/>
    <property type="match status" value="1"/>
</dbReference>
<dbReference type="HOGENOM" id="CLU_460029_0_0_1"/>
<organism evidence="4 5">
    <name type="scientific">Chaetomium globosum (strain ATCC 6205 / CBS 148.51 / DSM 1962 / NBRC 6347 / NRRL 1970)</name>
    <name type="common">Soil fungus</name>
    <dbReference type="NCBI Taxonomy" id="306901"/>
    <lineage>
        <taxon>Eukaryota</taxon>
        <taxon>Fungi</taxon>
        <taxon>Dikarya</taxon>
        <taxon>Ascomycota</taxon>
        <taxon>Pezizomycotina</taxon>
        <taxon>Sordariomycetes</taxon>
        <taxon>Sordariomycetidae</taxon>
        <taxon>Sordariales</taxon>
        <taxon>Chaetomiaceae</taxon>
        <taxon>Chaetomium</taxon>
    </lineage>
</organism>
<dbReference type="EMBL" id="CH408030">
    <property type="protein sequence ID" value="EAQ90391.1"/>
    <property type="molecule type" value="Genomic_DNA"/>
</dbReference>
<keyword evidence="1" id="KW-0479">Metal-binding</keyword>
<dbReference type="eggNOG" id="ENOG502RKFT">
    <property type="taxonomic scope" value="Eukaryota"/>
</dbReference>
<dbReference type="VEuPathDB" id="FungiDB:CHGG_02326"/>
<dbReference type="InterPro" id="IPR036236">
    <property type="entry name" value="Znf_C2H2_sf"/>
</dbReference>
<dbReference type="AlphaFoldDB" id="Q2HBS8"/>
<reference evidence="5" key="1">
    <citation type="journal article" date="2015" name="Genome Announc.">
        <title>Draft genome sequence of the cellulolytic fungus Chaetomium globosum.</title>
        <authorList>
            <person name="Cuomo C.A."/>
            <person name="Untereiner W.A."/>
            <person name="Ma L.-J."/>
            <person name="Grabherr M."/>
            <person name="Birren B.W."/>
        </authorList>
    </citation>
    <scope>NUCLEOTIDE SEQUENCE [LARGE SCALE GENOMIC DNA]</scope>
    <source>
        <strain evidence="5">ATCC 6205 / CBS 148.51 / DSM 1962 / NBRC 6347 / NRRL 1970</strain>
    </source>
</reference>
<evidence type="ECO:0000256" key="2">
    <source>
        <dbReference type="SAM" id="MobiDB-lite"/>
    </source>
</evidence>
<evidence type="ECO:0000256" key="1">
    <source>
        <dbReference type="PROSITE-ProRule" id="PRU00042"/>
    </source>
</evidence>
<dbReference type="SUPFAM" id="SSF57667">
    <property type="entry name" value="beta-beta-alpha zinc fingers"/>
    <property type="match status" value="1"/>
</dbReference>
<accession>Q2HBS8</accession>
<feature type="region of interest" description="Disordered" evidence="2">
    <location>
        <begin position="207"/>
        <end position="227"/>
    </location>
</feature>
<gene>
    <name evidence="4" type="ORF">CHGG_02326</name>
</gene>
<feature type="compositionally biased region" description="Basic and acidic residues" evidence="2">
    <location>
        <begin position="578"/>
        <end position="593"/>
    </location>
</feature>
<dbReference type="OrthoDB" id="4580315at2759"/>
<protein>
    <recommendedName>
        <fullName evidence="3">C2H2-type domain-containing protein</fullName>
    </recommendedName>
</protein>
<dbReference type="PROSITE" id="PS00028">
    <property type="entry name" value="ZINC_FINGER_C2H2_1"/>
    <property type="match status" value="1"/>
</dbReference>
<dbReference type="InterPro" id="IPR013087">
    <property type="entry name" value="Znf_C2H2_type"/>
</dbReference>
<evidence type="ECO:0000313" key="5">
    <source>
        <dbReference type="Proteomes" id="UP000001056"/>
    </source>
</evidence>
<dbReference type="RefSeq" id="XP_001228842.1">
    <property type="nucleotide sequence ID" value="XM_001228841.1"/>
</dbReference>
<sequence length="593" mass="65830">MRPALLSIRSYLPWASLPLGLTADLNHRWGCVSYCLVIGLQESYEGLGGCRPRSWECLQHGAYGLIGEVMASLYLSCGARSHVGIRSSCCQGPPGRDKPSRSCCLFDCSSLARHRKRDMGDWDANDTEANPDFDAHFSDLAMPTAPNTDTPTLWPDQNASIAPQPTLTGFGAAQPPDFTDPLAAQVNVNPPPLEYGQYHYDPASQSYWALDSGSGQPGPSSGPPAPDMPFVCDEDGCTRAFERQCDLDKHQNNHFKRRRCDICGTGGAENKDLFRHMWTHHPDEARRPATTVTEPTGLKPYMLASPAHMTRLGVTEQDIGFDRLRRGCCPGPRTSGTRNCPLYLMVVPMVEQGTQDKSFLYLGLSALPTAAGFSGYNPKRPHPVFSFSTAFRSTTLAWTCRLWRFGSGLRYVASRRAISSSVNHHSLPVPPSLGILKRLKPPPFPKPRINPLPQTTRTLILNIHAETAVRKTELDIEWVSAEVVLVTRKTELNRDVEIFCIAATRRTELRTKTSSARCRLSAPPPRWNVCAPATSSRPPSRARPSNRPPTCTRTRSRPRPRPTSRRRSSTLEAGVYQPEDRHGRRRLQDQAGR</sequence>
<keyword evidence="5" id="KW-1185">Reference proteome</keyword>
<dbReference type="InParanoid" id="Q2HBS8"/>
<feature type="compositionally biased region" description="Basic residues" evidence="2">
    <location>
        <begin position="554"/>
        <end position="568"/>
    </location>
</feature>
<dbReference type="GeneID" id="4388442"/>
<evidence type="ECO:0000259" key="3">
    <source>
        <dbReference type="PROSITE" id="PS50157"/>
    </source>
</evidence>
<dbReference type="SMART" id="SM00355">
    <property type="entry name" value="ZnF_C2H2"/>
    <property type="match status" value="2"/>
</dbReference>